<evidence type="ECO:0000313" key="1">
    <source>
        <dbReference type="EMBL" id="AWM33848.1"/>
    </source>
</evidence>
<dbReference type="AlphaFoldDB" id="A0A2Z3GKV5"/>
<protein>
    <recommendedName>
        <fullName evidence="3">STAS/SEC14 domain-containing protein</fullName>
    </recommendedName>
</protein>
<accession>A0A2Z3GKV5</accession>
<proteinExistence type="predicted"/>
<dbReference type="RefSeq" id="WP_109656900.1">
    <property type="nucleotide sequence ID" value="NZ_CP029145.1"/>
</dbReference>
<reference evidence="2" key="1">
    <citation type="submission" date="2018-04" db="EMBL/GenBank/DDBJ databases">
        <title>Complete genome of Antarctic heterotrophic bacterium Hymenobacter nivis.</title>
        <authorList>
            <person name="Terashima M."/>
        </authorList>
    </citation>
    <scope>NUCLEOTIDE SEQUENCE [LARGE SCALE GENOMIC DNA]</scope>
    <source>
        <strain evidence="2">NBRC 111535</strain>
    </source>
</reference>
<evidence type="ECO:0008006" key="3">
    <source>
        <dbReference type="Google" id="ProtNLM"/>
    </source>
</evidence>
<dbReference type="KEGG" id="hnv:DDQ68_14245"/>
<evidence type="ECO:0000313" key="2">
    <source>
        <dbReference type="Proteomes" id="UP000245999"/>
    </source>
</evidence>
<dbReference type="Proteomes" id="UP000245999">
    <property type="component" value="Chromosome"/>
</dbReference>
<dbReference type="OrthoDB" id="880556at2"/>
<gene>
    <name evidence="1" type="ORF">DDQ68_14245</name>
</gene>
<dbReference type="EMBL" id="CP029145">
    <property type="protein sequence ID" value="AWM33848.1"/>
    <property type="molecule type" value="Genomic_DNA"/>
</dbReference>
<keyword evidence="2" id="KW-1185">Reference proteome</keyword>
<name>A0A2Z3GKV5_9BACT</name>
<sequence length="155" mass="17226">MLLPVVDSLVAQADAELRLLRFQWAIPSEAHTRPAFMRGLALLAQHQATRVLVDFTGMPPTSVTEEIWLAQHWLPGIPRQACLLQAAMVFDNEYDLHNWAKMENMLGPSHLRSFQFQFFDDAAAALHWLTGSDAAVRRLQAEWTAGPGPTGAPPA</sequence>
<organism evidence="1 2">
    <name type="scientific">Hymenobacter nivis</name>
    <dbReference type="NCBI Taxonomy" id="1850093"/>
    <lineage>
        <taxon>Bacteria</taxon>
        <taxon>Pseudomonadati</taxon>
        <taxon>Bacteroidota</taxon>
        <taxon>Cytophagia</taxon>
        <taxon>Cytophagales</taxon>
        <taxon>Hymenobacteraceae</taxon>
        <taxon>Hymenobacter</taxon>
    </lineage>
</organism>